<reference evidence="12 13" key="1">
    <citation type="submission" date="2021-06" db="EMBL/GenBank/DDBJ databases">
        <title>Nitratireductor porphyridii sp. nov., isolated from a small marine red alga, Porphyridium purpureum in South Korea.</title>
        <authorList>
            <person name="Kim K.H."/>
            <person name="Kristyanto S."/>
            <person name="Jeon C.O."/>
        </authorList>
    </citation>
    <scope>NUCLEOTIDE SEQUENCE [LARGE SCALE GENOMIC DNA]</scope>
    <source>
        <strain evidence="12 13">R6</strain>
    </source>
</reference>
<dbReference type="InterPro" id="IPR050979">
    <property type="entry name" value="LD-transpeptidase"/>
</dbReference>
<evidence type="ECO:0000259" key="11">
    <source>
        <dbReference type="PROSITE" id="PS52029"/>
    </source>
</evidence>
<evidence type="ECO:0000256" key="2">
    <source>
        <dbReference type="ARBA" id="ARBA00005992"/>
    </source>
</evidence>
<keyword evidence="13" id="KW-1185">Reference proteome</keyword>
<evidence type="ECO:0000256" key="7">
    <source>
        <dbReference type="ARBA" id="ARBA00022984"/>
    </source>
</evidence>
<evidence type="ECO:0000256" key="10">
    <source>
        <dbReference type="SAM" id="SignalP"/>
    </source>
</evidence>
<comment type="similarity">
    <text evidence="2">Belongs to the YkuD family.</text>
</comment>
<keyword evidence="7 9" id="KW-0573">Peptidoglycan synthesis</keyword>
<feature type="chain" id="PRO_5046386910" evidence="10">
    <location>
        <begin position="39"/>
        <end position="249"/>
    </location>
</feature>
<feature type="signal peptide" evidence="10">
    <location>
        <begin position="1"/>
        <end position="38"/>
    </location>
</feature>
<dbReference type="Proteomes" id="UP000777661">
    <property type="component" value="Unassembled WGS sequence"/>
</dbReference>
<dbReference type="PANTHER" id="PTHR30582:SF24">
    <property type="entry name" value="L,D-TRANSPEPTIDASE ERFK_SRFK-RELATED"/>
    <property type="match status" value="1"/>
</dbReference>
<comment type="pathway">
    <text evidence="1 9">Cell wall biogenesis; peptidoglycan biosynthesis.</text>
</comment>
<proteinExistence type="inferred from homology"/>
<evidence type="ECO:0000256" key="5">
    <source>
        <dbReference type="ARBA" id="ARBA00022801"/>
    </source>
</evidence>
<evidence type="ECO:0000256" key="6">
    <source>
        <dbReference type="ARBA" id="ARBA00022960"/>
    </source>
</evidence>
<dbReference type="Gene3D" id="2.40.440.10">
    <property type="entry name" value="L,D-transpeptidase catalytic domain-like"/>
    <property type="match status" value="1"/>
</dbReference>
<keyword evidence="6 9" id="KW-0133">Cell shape</keyword>
<evidence type="ECO:0000313" key="12">
    <source>
        <dbReference type="EMBL" id="MBY8915657.1"/>
    </source>
</evidence>
<feature type="active site" description="Proton donor/acceptor" evidence="9">
    <location>
        <position position="199"/>
    </location>
</feature>
<keyword evidence="3" id="KW-0328">Glycosyltransferase</keyword>
<keyword evidence="5" id="KW-0378">Hydrolase</keyword>
<comment type="caution">
    <text evidence="12">The sequence shown here is derived from an EMBL/GenBank/DDBJ whole genome shotgun (WGS) entry which is preliminary data.</text>
</comment>
<keyword evidence="10" id="KW-0732">Signal</keyword>
<dbReference type="EMBL" id="JAHSQO010000001">
    <property type="protein sequence ID" value="MBY8915657.1"/>
    <property type="molecule type" value="Genomic_DNA"/>
</dbReference>
<evidence type="ECO:0000256" key="3">
    <source>
        <dbReference type="ARBA" id="ARBA00022676"/>
    </source>
</evidence>
<evidence type="ECO:0000256" key="1">
    <source>
        <dbReference type="ARBA" id="ARBA00004752"/>
    </source>
</evidence>
<dbReference type="Pfam" id="PF03734">
    <property type="entry name" value="YkuD"/>
    <property type="match status" value="1"/>
</dbReference>
<accession>A0ABS7R401</accession>
<dbReference type="InterPro" id="IPR038063">
    <property type="entry name" value="Transpep_catalytic_dom"/>
</dbReference>
<evidence type="ECO:0000256" key="8">
    <source>
        <dbReference type="ARBA" id="ARBA00023316"/>
    </source>
</evidence>
<gene>
    <name evidence="12" type="ORF">KVG22_03595</name>
</gene>
<dbReference type="CDD" id="cd16913">
    <property type="entry name" value="YkuD_like"/>
    <property type="match status" value="1"/>
</dbReference>
<dbReference type="InterPro" id="IPR005490">
    <property type="entry name" value="LD_TPept_cat_dom"/>
</dbReference>
<dbReference type="SUPFAM" id="SSF141523">
    <property type="entry name" value="L,D-transpeptidase catalytic domain-like"/>
    <property type="match status" value="1"/>
</dbReference>
<evidence type="ECO:0000256" key="4">
    <source>
        <dbReference type="ARBA" id="ARBA00022679"/>
    </source>
</evidence>
<keyword evidence="4" id="KW-0808">Transferase</keyword>
<feature type="active site" description="Nucleophile" evidence="9">
    <location>
        <position position="215"/>
    </location>
</feature>
<evidence type="ECO:0000313" key="13">
    <source>
        <dbReference type="Proteomes" id="UP000777661"/>
    </source>
</evidence>
<dbReference type="PANTHER" id="PTHR30582">
    <property type="entry name" value="L,D-TRANSPEPTIDASE"/>
    <property type="match status" value="1"/>
</dbReference>
<name>A0ABS7R401_9HYPH</name>
<protein>
    <submittedName>
        <fullName evidence="12">L,D-transpeptidase</fullName>
    </submittedName>
</protein>
<feature type="domain" description="L,D-TPase catalytic" evidence="11">
    <location>
        <begin position="102"/>
        <end position="239"/>
    </location>
</feature>
<keyword evidence="8 9" id="KW-0961">Cell wall biogenesis/degradation</keyword>
<sequence>MKTGIPHVRRVSLFHTTVARAAPRAARLALLLLLPAFAAACSTTGRSPVPSTDVPGPMMSYYQDMYSEIEDNGIVIPAIDVTKMDRQYLRQMVDYPTSEPVGTIVVDPENRFLYLVMENGKAMRYGIGVAKAGLEYQGDGVIGRKAEWPNWAPTLAMINREPERYRPLAAGMQGGLTNPLGARALYLYKDGRDTLYRIHGTTEPWSIGRSVSSGCIRLLNHDIMDLYKRVPRGARMVVLGGGQPQPGTV</sequence>
<evidence type="ECO:0000256" key="9">
    <source>
        <dbReference type="PROSITE-ProRule" id="PRU01373"/>
    </source>
</evidence>
<organism evidence="12 13">
    <name type="scientific">Nitratireductor rhodophyticola</name>
    <dbReference type="NCBI Taxonomy" id="2854036"/>
    <lineage>
        <taxon>Bacteria</taxon>
        <taxon>Pseudomonadati</taxon>
        <taxon>Pseudomonadota</taxon>
        <taxon>Alphaproteobacteria</taxon>
        <taxon>Hyphomicrobiales</taxon>
        <taxon>Phyllobacteriaceae</taxon>
        <taxon>Nitratireductor</taxon>
    </lineage>
</organism>
<dbReference type="PROSITE" id="PS52029">
    <property type="entry name" value="LD_TPASE"/>
    <property type="match status" value="1"/>
</dbReference>